<protein>
    <submittedName>
        <fullName evidence="3">Uncharacterized protein</fullName>
    </submittedName>
</protein>
<accession>A0A5M9JWD6</accession>
<dbReference type="EMBL" id="VICG01000005">
    <property type="protein sequence ID" value="KAA8572102.1"/>
    <property type="molecule type" value="Genomic_DNA"/>
</dbReference>
<dbReference type="GO" id="GO:0006829">
    <property type="term" value="P:zinc ion transport"/>
    <property type="evidence" value="ECO:0007669"/>
    <property type="project" value="InterPro"/>
</dbReference>
<keyword evidence="4" id="KW-1185">Reference proteome</keyword>
<comment type="caution">
    <text evidence="3">The sequence shown here is derived from an EMBL/GenBank/DDBJ whole genome shotgun (WGS) entry which is preliminary data.</text>
</comment>
<evidence type="ECO:0000313" key="4">
    <source>
        <dbReference type="Proteomes" id="UP000322873"/>
    </source>
</evidence>
<evidence type="ECO:0000256" key="2">
    <source>
        <dbReference type="SAM" id="Phobius"/>
    </source>
</evidence>
<evidence type="ECO:0000313" key="3">
    <source>
        <dbReference type="EMBL" id="KAA8572102.1"/>
    </source>
</evidence>
<dbReference type="PANTHER" id="PTHR16133:SF0">
    <property type="entry name" value="ZINC_IRON REGULATED TRANSPORTER-RELATED PROTEIN 102B, ISOFORM E"/>
    <property type="match status" value="1"/>
</dbReference>
<dbReference type="Proteomes" id="UP000322873">
    <property type="component" value="Unassembled WGS sequence"/>
</dbReference>
<reference evidence="3 4" key="1">
    <citation type="submission" date="2019-06" db="EMBL/GenBank/DDBJ databases">
        <title>Genome Sequence of the Brown Rot Fungal Pathogen Monilinia fructicola.</title>
        <authorList>
            <person name="De Miccolis Angelini R.M."/>
            <person name="Landi L."/>
            <person name="Abate D."/>
            <person name="Pollastro S."/>
            <person name="Romanazzi G."/>
            <person name="Faretra F."/>
        </authorList>
    </citation>
    <scope>NUCLEOTIDE SEQUENCE [LARGE SCALE GENOMIC DNA]</scope>
    <source>
        <strain evidence="3 4">Mfrc123</strain>
    </source>
</reference>
<dbReference type="AlphaFoldDB" id="A0A5M9JWD6"/>
<evidence type="ECO:0000256" key="1">
    <source>
        <dbReference type="ARBA" id="ARBA00004127"/>
    </source>
</evidence>
<name>A0A5M9JWD6_MONFR</name>
<dbReference type="VEuPathDB" id="FungiDB:MFRU_018g01150"/>
<dbReference type="PANTHER" id="PTHR16133">
    <property type="entry name" value="SOLUTE CARRIER FAMILY 39 ZINC TRANSPORTER , MEMBER 9-RELATED"/>
    <property type="match status" value="1"/>
</dbReference>
<keyword evidence="2" id="KW-0472">Membrane</keyword>
<dbReference type="GO" id="GO:0046873">
    <property type="term" value="F:metal ion transmembrane transporter activity"/>
    <property type="evidence" value="ECO:0007669"/>
    <property type="project" value="InterPro"/>
</dbReference>
<proteinExistence type="predicted"/>
<feature type="transmembrane region" description="Helical" evidence="2">
    <location>
        <begin position="6"/>
        <end position="26"/>
    </location>
</feature>
<sequence length="135" mass="14405">MFDGLFMLLVLSVIMCLSCFLAGAVPLSMTLSPSQLRLISTIGMGVLVGTSLVVIIPEGIEAVYTAGSSAHSHGSRGVSIQERNSGLSWVGGLNTIAYSNKAIANRRYSNPGPRISEPVEVEIITRDSLPEEKRK</sequence>
<feature type="transmembrane region" description="Helical" evidence="2">
    <location>
        <begin position="38"/>
        <end position="56"/>
    </location>
</feature>
<gene>
    <name evidence="3" type="ORF">EYC84_002025</name>
</gene>
<keyword evidence="2" id="KW-1133">Transmembrane helix</keyword>
<keyword evidence="2" id="KW-0812">Transmembrane</keyword>
<comment type="subcellular location">
    <subcellularLocation>
        <location evidence="1">Endomembrane system</location>
        <topology evidence="1">Multi-pass membrane protein</topology>
    </subcellularLocation>
</comment>
<dbReference type="InterPro" id="IPR045891">
    <property type="entry name" value="ZIP9"/>
</dbReference>
<organism evidence="3 4">
    <name type="scientific">Monilinia fructicola</name>
    <name type="common">Brown rot fungus</name>
    <name type="synonym">Ciboria fructicola</name>
    <dbReference type="NCBI Taxonomy" id="38448"/>
    <lineage>
        <taxon>Eukaryota</taxon>
        <taxon>Fungi</taxon>
        <taxon>Dikarya</taxon>
        <taxon>Ascomycota</taxon>
        <taxon>Pezizomycotina</taxon>
        <taxon>Leotiomycetes</taxon>
        <taxon>Helotiales</taxon>
        <taxon>Sclerotiniaceae</taxon>
        <taxon>Monilinia</taxon>
    </lineage>
</organism>
<dbReference type="GO" id="GO:0012505">
    <property type="term" value="C:endomembrane system"/>
    <property type="evidence" value="ECO:0007669"/>
    <property type="project" value="UniProtKB-SubCell"/>
</dbReference>